<protein>
    <submittedName>
        <fullName evidence="9">TPR repeat</fullName>
    </submittedName>
</protein>
<dbReference type="OrthoDB" id="9776053at2"/>
<proteinExistence type="predicted"/>
<dbReference type="PANTHER" id="PTHR47870:SF1">
    <property type="entry name" value="CYTOCHROME C-TYPE BIOGENESIS PROTEIN CCMH"/>
    <property type="match status" value="1"/>
</dbReference>
<keyword evidence="2" id="KW-0677">Repeat</keyword>
<dbReference type="Pfam" id="PF23914">
    <property type="entry name" value="TPR_CcmH_CycH"/>
    <property type="match status" value="1"/>
</dbReference>
<evidence type="ECO:0000313" key="9">
    <source>
        <dbReference type="EMBL" id="EAR20571.1"/>
    </source>
</evidence>
<sequence length="407" mass="43096">MSIVFWIIAALMTLLAILLIVAPIVRGTRRFGAGAAEANIAIYRRRIRELEEERDAGTISQQNFAVARAEIDRQLLDDVGEEAGVGIVGSRPRSRLPAVVVSLFLVPAVIGGFYAWNGLPNVPSGASLDVLHASAQTQMEFVEKQLAQLKAHLQQQPEDGKGWLVLGRAYMLLGRHQDAAVAFKKAQDALGDSAPVLAERAQALARAADGRFDGEPAQLLSSALQLDPGNTLALWLSGVAAQQKGDQALATERWRAALATVPADSAVAEAIRGALGQSGELAEKAAVPPVAAGDTRIKVSVRLDPKFAHEFAAETPVFVFARAINGPRMPLAVVRTTVGRLPQTVTLDDSQALASGAKLSAFRQVRVVARVSPDGEATPKAGNVQGSSGPIRTDADKPVTLVMNSRI</sequence>
<dbReference type="InterPro" id="IPR017560">
    <property type="entry name" value="Cyt_c_biogenesis_CcmI"/>
</dbReference>
<dbReference type="EMBL" id="AAOF01000019">
    <property type="protein sequence ID" value="EAR20571.1"/>
    <property type="molecule type" value="Genomic_DNA"/>
</dbReference>
<feature type="domain" description="Cytochrome c-type biogenesis protein H Ig-like" evidence="7">
    <location>
        <begin position="297"/>
        <end position="404"/>
    </location>
</feature>
<dbReference type="InterPro" id="IPR056413">
    <property type="entry name" value="TPR_CcmH_CycH"/>
</dbReference>
<evidence type="ECO:0000256" key="6">
    <source>
        <dbReference type="SAM" id="Phobius"/>
    </source>
</evidence>
<feature type="domain" description="Cytochrome c-type biogenesis protein H TPR" evidence="8">
    <location>
        <begin position="146"/>
        <end position="265"/>
    </location>
</feature>
<gene>
    <name evidence="9" type="ORF">NB231_07227</name>
</gene>
<dbReference type="PANTHER" id="PTHR47870">
    <property type="entry name" value="CYTOCHROME C-TYPE BIOGENESIS PROTEIN CCMH"/>
    <property type="match status" value="1"/>
</dbReference>
<evidence type="ECO:0000256" key="3">
    <source>
        <dbReference type="ARBA" id="ARBA00022748"/>
    </source>
</evidence>
<evidence type="ECO:0000256" key="5">
    <source>
        <dbReference type="SAM" id="MobiDB-lite"/>
    </source>
</evidence>
<dbReference type="InterPro" id="IPR011990">
    <property type="entry name" value="TPR-like_helical_dom_sf"/>
</dbReference>
<feature type="transmembrane region" description="Helical" evidence="6">
    <location>
        <begin position="96"/>
        <end position="116"/>
    </location>
</feature>
<dbReference type="InterPro" id="IPR056412">
    <property type="entry name" value="Ig_CycH"/>
</dbReference>
<keyword evidence="6" id="KW-1133">Transmembrane helix</keyword>
<comment type="subcellular location">
    <subcellularLocation>
        <location evidence="1">Cell envelope</location>
    </subcellularLocation>
</comment>
<dbReference type="eggNOG" id="COG4235">
    <property type="taxonomic scope" value="Bacteria"/>
</dbReference>
<comment type="caution">
    <text evidence="9">The sequence shown here is derived from an EMBL/GenBank/DDBJ whole genome shotgun (WGS) entry which is preliminary data.</text>
</comment>
<evidence type="ECO:0000313" key="10">
    <source>
        <dbReference type="Proteomes" id="UP000003374"/>
    </source>
</evidence>
<evidence type="ECO:0000259" key="7">
    <source>
        <dbReference type="Pfam" id="PF23892"/>
    </source>
</evidence>
<dbReference type="GO" id="GO:0030313">
    <property type="term" value="C:cell envelope"/>
    <property type="evidence" value="ECO:0007669"/>
    <property type="project" value="UniProtKB-SubCell"/>
</dbReference>
<feature type="region of interest" description="Disordered" evidence="5">
    <location>
        <begin position="374"/>
        <end position="395"/>
    </location>
</feature>
<dbReference type="Proteomes" id="UP000003374">
    <property type="component" value="Unassembled WGS sequence"/>
</dbReference>
<dbReference type="AlphaFoldDB" id="A4BUK5"/>
<name>A4BUK5_9GAMM</name>
<keyword evidence="4" id="KW-0802">TPR repeat</keyword>
<dbReference type="InterPro" id="IPR051263">
    <property type="entry name" value="C-type_cytochrome_biogenesis"/>
</dbReference>
<keyword evidence="6" id="KW-0472">Membrane</keyword>
<evidence type="ECO:0000259" key="8">
    <source>
        <dbReference type="Pfam" id="PF23914"/>
    </source>
</evidence>
<keyword evidence="6" id="KW-0812">Transmembrane</keyword>
<keyword evidence="3" id="KW-0201">Cytochrome c-type biogenesis</keyword>
<dbReference type="GO" id="GO:0017004">
    <property type="term" value="P:cytochrome complex assembly"/>
    <property type="evidence" value="ECO:0007669"/>
    <property type="project" value="UniProtKB-KW"/>
</dbReference>
<dbReference type="Pfam" id="PF23892">
    <property type="entry name" value="Ig_CycH"/>
    <property type="match status" value="1"/>
</dbReference>
<dbReference type="SUPFAM" id="SSF48452">
    <property type="entry name" value="TPR-like"/>
    <property type="match status" value="1"/>
</dbReference>
<dbReference type="NCBIfam" id="TIGR03142">
    <property type="entry name" value="cytochro_ccmI"/>
    <property type="match status" value="1"/>
</dbReference>
<evidence type="ECO:0000256" key="1">
    <source>
        <dbReference type="ARBA" id="ARBA00004196"/>
    </source>
</evidence>
<dbReference type="Gene3D" id="1.25.40.10">
    <property type="entry name" value="Tetratricopeptide repeat domain"/>
    <property type="match status" value="1"/>
</dbReference>
<evidence type="ECO:0000256" key="4">
    <source>
        <dbReference type="ARBA" id="ARBA00022803"/>
    </source>
</evidence>
<dbReference type="STRING" id="314278.NB231_07227"/>
<dbReference type="RefSeq" id="WP_005000924.1">
    <property type="nucleotide sequence ID" value="NZ_CH672427.1"/>
</dbReference>
<organism evidence="9 10">
    <name type="scientific">Nitrococcus mobilis Nb-231</name>
    <dbReference type="NCBI Taxonomy" id="314278"/>
    <lineage>
        <taxon>Bacteria</taxon>
        <taxon>Pseudomonadati</taxon>
        <taxon>Pseudomonadota</taxon>
        <taxon>Gammaproteobacteria</taxon>
        <taxon>Chromatiales</taxon>
        <taxon>Ectothiorhodospiraceae</taxon>
        <taxon>Nitrococcus</taxon>
    </lineage>
</organism>
<evidence type="ECO:0000256" key="2">
    <source>
        <dbReference type="ARBA" id="ARBA00022737"/>
    </source>
</evidence>
<dbReference type="HOGENOM" id="CLU_036074_2_1_6"/>
<accession>A4BUK5</accession>
<reference evidence="9 10" key="1">
    <citation type="submission" date="2006-02" db="EMBL/GenBank/DDBJ databases">
        <authorList>
            <person name="Waterbury J."/>
            <person name="Ferriera S."/>
            <person name="Johnson J."/>
            <person name="Kravitz S."/>
            <person name="Halpern A."/>
            <person name="Remington K."/>
            <person name="Beeson K."/>
            <person name="Tran B."/>
            <person name="Rogers Y.-H."/>
            <person name="Friedman R."/>
            <person name="Venter J.C."/>
        </authorList>
    </citation>
    <scope>NUCLEOTIDE SEQUENCE [LARGE SCALE GENOMIC DNA]</scope>
    <source>
        <strain evidence="9 10">Nb-231</strain>
    </source>
</reference>
<keyword evidence="10" id="KW-1185">Reference proteome</keyword>
<feature type="transmembrane region" description="Helical" evidence="6">
    <location>
        <begin position="6"/>
        <end position="25"/>
    </location>
</feature>